<keyword evidence="2" id="KW-1185">Reference proteome</keyword>
<evidence type="ECO:0000313" key="2">
    <source>
        <dbReference type="Proteomes" id="UP000735302"/>
    </source>
</evidence>
<dbReference type="AlphaFoldDB" id="A0AAV4BNW7"/>
<evidence type="ECO:0000313" key="1">
    <source>
        <dbReference type="EMBL" id="GFO22255.1"/>
    </source>
</evidence>
<reference evidence="1 2" key="1">
    <citation type="journal article" date="2021" name="Elife">
        <title>Chloroplast acquisition without the gene transfer in kleptoplastic sea slugs, Plakobranchus ocellatus.</title>
        <authorList>
            <person name="Maeda T."/>
            <person name="Takahashi S."/>
            <person name="Yoshida T."/>
            <person name="Shimamura S."/>
            <person name="Takaki Y."/>
            <person name="Nagai Y."/>
            <person name="Toyoda A."/>
            <person name="Suzuki Y."/>
            <person name="Arimoto A."/>
            <person name="Ishii H."/>
            <person name="Satoh N."/>
            <person name="Nishiyama T."/>
            <person name="Hasebe M."/>
            <person name="Maruyama T."/>
            <person name="Minagawa J."/>
            <person name="Obokata J."/>
            <person name="Shigenobu S."/>
        </authorList>
    </citation>
    <scope>NUCLEOTIDE SEQUENCE [LARGE SCALE GENOMIC DNA]</scope>
</reference>
<organism evidence="1 2">
    <name type="scientific">Plakobranchus ocellatus</name>
    <dbReference type="NCBI Taxonomy" id="259542"/>
    <lineage>
        <taxon>Eukaryota</taxon>
        <taxon>Metazoa</taxon>
        <taxon>Spiralia</taxon>
        <taxon>Lophotrochozoa</taxon>
        <taxon>Mollusca</taxon>
        <taxon>Gastropoda</taxon>
        <taxon>Heterobranchia</taxon>
        <taxon>Euthyneura</taxon>
        <taxon>Panpulmonata</taxon>
        <taxon>Sacoglossa</taxon>
        <taxon>Placobranchoidea</taxon>
        <taxon>Plakobranchidae</taxon>
        <taxon>Plakobranchus</taxon>
    </lineage>
</organism>
<dbReference type="Proteomes" id="UP000735302">
    <property type="component" value="Unassembled WGS sequence"/>
</dbReference>
<accession>A0AAV4BNW7</accession>
<protein>
    <submittedName>
        <fullName evidence="1">Uncharacterized protein</fullName>
    </submittedName>
</protein>
<gene>
    <name evidence="1" type="ORF">PoB_004876000</name>
</gene>
<proteinExistence type="predicted"/>
<name>A0AAV4BNW7_9GAST</name>
<sequence>MFAYLHHNHFSTYLRNYSGMSKLVIWSDDCGYQNISADIAHSVLHLSVGTINAPVEPKCLTLGHIQMNCGAMHSLVERKTKCNIFTPRKDVLAMAMAREAPFPFTVSRFITTSLRYCLKIFVYLIHSSLKEKGGLDCV</sequence>
<comment type="caution">
    <text evidence="1">The sequence shown here is derived from an EMBL/GenBank/DDBJ whole genome shotgun (WGS) entry which is preliminary data.</text>
</comment>
<dbReference type="EMBL" id="BLXT01005348">
    <property type="protein sequence ID" value="GFO22255.1"/>
    <property type="molecule type" value="Genomic_DNA"/>
</dbReference>